<protein>
    <recommendedName>
        <fullName evidence="5">ThiF family protein</fullName>
    </recommendedName>
</protein>
<accession>A0ABX0U122</accession>
<evidence type="ECO:0008006" key="5">
    <source>
        <dbReference type="Google" id="ProtNLM"/>
    </source>
</evidence>
<reference evidence="3 4" key="1">
    <citation type="submission" date="2020-03" db="EMBL/GenBank/DDBJ databases">
        <title>Genomic Encyclopedia of Type Strains, Phase IV (KMG-IV): sequencing the most valuable type-strain genomes for metagenomic binning, comparative biology and taxonomic classification.</title>
        <authorList>
            <person name="Goeker M."/>
        </authorList>
    </citation>
    <scope>NUCLEOTIDE SEQUENCE [LARGE SCALE GENOMIC DNA]</scope>
    <source>
        <strain evidence="3 4">DSM 22753</strain>
    </source>
</reference>
<gene>
    <name evidence="3" type="ORF">FHT01_001761</name>
</gene>
<dbReference type="EMBL" id="JAASQP010000001">
    <property type="protein sequence ID" value="NIJ24219.1"/>
    <property type="molecule type" value="Genomic_DNA"/>
</dbReference>
<feature type="domain" description="THIF-type NAD/FAD binding fold" evidence="1">
    <location>
        <begin position="171"/>
        <end position="299"/>
    </location>
</feature>
<feature type="domain" description="DUF6791" evidence="2">
    <location>
        <begin position="10"/>
        <end position="160"/>
    </location>
</feature>
<dbReference type="RefSeq" id="WP_140046612.1">
    <property type="nucleotide sequence ID" value="NZ_BAAAEV010000001.1"/>
</dbReference>
<organism evidence="3 4">
    <name type="scientific">Sphingomonas japonica</name>
    <dbReference type="NCBI Taxonomy" id="511662"/>
    <lineage>
        <taxon>Bacteria</taxon>
        <taxon>Pseudomonadati</taxon>
        <taxon>Pseudomonadota</taxon>
        <taxon>Alphaproteobacteria</taxon>
        <taxon>Sphingomonadales</taxon>
        <taxon>Sphingomonadaceae</taxon>
        <taxon>Sphingomonas</taxon>
    </lineage>
</organism>
<dbReference type="Pfam" id="PF20590">
    <property type="entry name" value="DUF6791"/>
    <property type="match status" value="1"/>
</dbReference>
<dbReference type="Gene3D" id="3.40.50.720">
    <property type="entry name" value="NAD(P)-binding Rossmann-like Domain"/>
    <property type="match status" value="1"/>
</dbReference>
<dbReference type="Proteomes" id="UP000788153">
    <property type="component" value="Unassembled WGS sequence"/>
</dbReference>
<evidence type="ECO:0000313" key="3">
    <source>
        <dbReference type="EMBL" id="NIJ24219.1"/>
    </source>
</evidence>
<name>A0ABX0U122_9SPHN</name>
<dbReference type="SUPFAM" id="SSF69572">
    <property type="entry name" value="Activating enzymes of the ubiquitin-like proteins"/>
    <property type="match status" value="1"/>
</dbReference>
<dbReference type="NCBIfam" id="NF004805">
    <property type="entry name" value="PRK06153.1-4"/>
    <property type="match status" value="1"/>
</dbReference>
<evidence type="ECO:0000313" key="4">
    <source>
        <dbReference type="Proteomes" id="UP000788153"/>
    </source>
</evidence>
<evidence type="ECO:0000259" key="1">
    <source>
        <dbReference type="Pfam" id="PF00899"/>
    </source>
</evidence>
<proteinExistence type="predicted"/>
<evidence type="ECO:0000259" key="2">
    <source>
        <dbReference type="Pfam" id="PF20590"/>
    </source>
</evidence>
<dbReference type="InterPro" id="IPR046741">
    <property type="entry name" value="DUF6791"/>
</dbReference>
<dbReference type="CDD" id="cd01483">
    <property type="entry name" value="E1_enzyme_family"/>
    <property type="match status" value="1"/>
</dbReference>
<dbReference type="InterPro" id="IPR035985">
    <property type="entry name" value="Ubiquitin-activating_enz"/>
</dbReference>
<dbReference type="InterPro" id="IPR000594">
    <property type="entry name" value="ThiF_NAD_FAD-bd"/>
</dbReference>
<comment type="caution">
    <text evidence="3">The sequence shown here is derived from an EMBL/GenBank/DDBJ whole genome shotgun (WGS) entry which is preliminary data.</text>
</comment>
<sequence length="398" mass="42850">MSQQLISRSPDLLRLQEDGYEVAVVAGHLVVGNVPYVTPAGTVARGSLVSTLTLAGERTQRPDTHVAMFAGLTPCDSRGVPLSRIINSSARQVLGGGLAVDHMFSSKPAVGYYADYHEKMSTYAAILANEAAAIEPEATARTRRVVANDDPGSPFVYLDTATSRAGIGEVAQRLVGERVAIVGLGGTGSYVLDQVAKTPVDRIDLFDGDDFLQHNAFRAPGAASLDELHVRPTKVGYLAAIYSRMHRNVVPHAVRLEPDNLGLLAGATFVFLCLDDGDAKAAIIAELERLDLPFIDVGMGLHLVDGALVGQLRVTTSTPGMREQVRSKGRIPLQGAGLDDLYARNIQVADLNMVNAGLAVMRWKRLRGFYVDLEREHFSLYTLDGNHLLNEDRPGEAA</sequence>
<dbReference type="NCBIfam" id="NF004804">
    <property type="entry name" value="PRK06153.1-3"/>
    <property type="match status" value="1"/>
</dbReference>
<dbReference type="Pfam" id="PF00899">
    <property type="entry name" value="ThiF"/>
    <property type="match status" value="1"/>
</dbReference>
<keyword evidence="4" id="KW-1185">Reference proteome</keyword>